<keyword evidence="1" id="KW-0472">Membrane</keyword>
<feature type="transmembrane region" description="Helical" evidence="1">
    <location>
        <begin position="117"/>
        <end position="136"/>
    </location>
</feature>
<feature type="transmembrane region" description="Helical" evidence="1">
    <location>
        <begin position="64"/>
        <end position="84"/>
    </location>
</feature>
<gene>
    <name evidence="2" type="ORF">G3256_03510</name>
</gene>
<dbReference type="InterPro" id="IPR010266">
    <property type="entry name" value="NnrS"/>
</dbReference>
<name>A0A858SQL6_9RHOB</name>
<reference evidence="2 3" key="1">
    <citation type="submission" date="2020-02" db="EMBL/GenBank/DDBJ databases">
        <title>Genome sequence of Roseobacter ponti.</title>
        <authorList>
            <person name="Hollensteiner J."/>
            <person name="Schneider D."/>
            <person name="Poehlein A."/>
            <person name="Daniel R."/>
        </authorList>
    </citation>
    <scope>NUCLEOTIDE SEQUENCE [LARGE SCALE GENOMIC DNA]</scope>
    <source>
        <strain evidence="2 3">DSM 106830</strain>
    </source>
</reference>
<feature type="transmembrane region" description="Helical" evidence="1">
    <location>
        <begin position="371"/>
        <end position="389"/>
    </location>
</feature>
<evidence type="ECO:0000313" key="3">
    <source>
        <dbReference type="Proteomes" id="UP000503308"/>
    </source>
</evidence>
<sequence length="400" mass="43423">MTPARAGQSQRGQRTALFSFGFRPFFLSGAIWAVLAMLLWLTALSGAITLPTRFDPVSWHAHEFLFGYLGAVLAGFLLTAVPNWTGRLPMVGWPLVTLFALWVSGRLVIFWSALLPGVITMAADLSFPLALLVVVLREIIAGRHWRNLVVLALLVLFILANGIFHLEAMTGAYPAQGYGLRLGLATAVMIIALIGGRIIPSFTRNWLARTGRTARPSPPMQKYDKLVLLASVLILALWVARPSGSYTASCLLVFGLLHLVRLLRWQGHQTLTEPLVWVLHVSYAFIPAGAAALGIRLATDQDTTVAAQHLWMSGAIGSMTLAVMTRATLGHTGKELTADRGTVIIYLCLFGSVLARVASSPRLDLSSLSGILWLAAFGGFAVIYGPLLARPRRVQPDPQE</sequence>
<feature type="transmembrane region" description="Helical" evidence="1">
    <location>
        <begin position="275"/>
        <end position="298"/>
    </location>
</feature>
<feature type="transmembrane region" description="Helical" evidence="1">
    <location>
        <begin position="246"/>
        <end position="263"/>
    </location>
</feature>
<dbReference type="Proteomes" id="UP000503308">
    <property type="component" value="Chromosome"/>
</dbReference>
<feature type="transmembrane region" description="Helical" evidence="1">
    <location>
        <begin position="310"/>
        <end position="329"/>
    </location>
</feature>
<dbReference type="AlphaFoldDB" id="A0A858SQL6"/>
<dbReference type="Pfam" id="PF05940">
    <property type="entry name" value="NnrS"/>
    <property type="match status" value="1"/>
</dbReference>
<proteinExistence type="predicted"/>
<keyword evidence="1" id="KW-1133">Transmembrane helix</keyword>
<feature type="transmembrane region" description="Helical" evidence="1">
    <location>
        <begin position="223"/>
        <end position="240"/>
    </location>
</feature>
<dbReference type="EMBL" id="CP048788">
    <property type="protein sequence ID" value="QJF50297.1"/>
    <property type="molecule type" value="Genomic_DNA"/>
</dbReference>
<protein>
    <submittedName>
        <fullName evidence="2">NnrS family protein</fullName>
    </submittedName>
</protein>
<keyword evidence="1" id="KW-0812">Transmembrane</keyword>
<feature type="transmembrane region" description="Helical" evidence="1">
    <location>
        <begin position="91"/>
        <end position="111"/>
    </location>
</feature>
<feature type="transmembrane region" description="Helical" evidence="1">
    <location>
        <begin position="20"/>
        <end position="44"/>
    </location>
</feature>
<feature type="transmembrane region" description="Helical" evidence="1">
    <location>
        <begin position="148"/>
        <end position="166"/>
    </location>
</feature>
<evidence type="ECO:0000256" key="1">
    <source>
        <dbReference type="SAM" id="Phobius"/>
    </source>
</evidence>
<organism evidence="2 3">
    <name type="scientific">Roseobacter ponti</name>
    <dbReference type="NCBI Taxonomy" id="1891787"/>
    <lineage>
        <taxon>Bacteria</taxon>
        <taxon>Pseudomonadati</taxon>
        <taxon>Pseudomonadota</taxon>
        <taxon>Alphaproteobacteria</taxon>
        <taxon>Rhodobacterales</taxon>
        <taxon>Roseobacteraceae</taxon>
        <taxon>Roseobacter</taxon>
    </lineage>
</organism>
<keyword evidence="3" id="KW-1185">Reference proteome</keyword>
<dbReference type="RefSeq" id="WP_169639514.1">
    <property type="nucleotide sequence ID" value="NZ_CP048788.1"/>
</dbReference>
<dbReference type="KEGG" id="rpon:G3256_03510"/>
<accession>A0A858SQL6</accession>
<feature type="transmembrane region" description="Helical" evidence="1">
    <location>
        <begin position="341"/>
        <end position="359"/>
    </location>
</feature>
<feature type="transmembrane region" description="Helical" evidence="1">
    <location>
        <begin position="178"/>
        <end position="202"/>
    </location>
</feature>
<evidence type="ECO:0000313" key="2">
    <source>
        <dbReference type="EMBL" id="QJF50297.1"/>
    </source>
</evidence>